<reference evidence="2 4" key="2">
    <citation type="journal article" date="2013" name="Nature">
        <title>Insights into bilaterian evolution from three spiralian genomes.</title>
        <authorList>
            <person name="Simakov O."/>
            <person name="Marletaz F."/>
            <person name="Cho S.J."/>
            <person name="Edsinger-Gonzales E."/>
            <person name="Havlak P."/>
            <person name="Hellsten U."/>
            <person name="Kuo D.H."/>
            <person name="Larsson T."/>
            <person name="Lv J."/>
            <person name="Arendt D."/>
            <person name="Savage R."/>
            <person name="Osoegawa K."/>
            <person name="de Jong P."/>
            <person name="Grimwood J."/>
            <person name="Chapman J.A."/>
            <person name="Shapiro H."/>
            <person name="Aerts A."/>
            <person name="Otillar R.P."/>
            <person name="Terry A.Y."/>
            <person name="Boore J.L."/>
            <person name="Grigoriev I.V."/>
            <person name="Lindberg D.R."/>
            <person name="Seaver E.C."/>
            <person name="Weisblat D.A."/>
            <person name="Putnam N.H."/>
            <person name="Rokhsar D.S."/>
        </authorList>
    </citation>
    <scope>NUCLEOTIDE SEQUENCE</scope>
</reference>
<dbReference type="KEGG" id="hro:HELRODRAFT_124292"/>
<dbReference type="SUPFAM" id="SSF56219">
    <property type="entry name" value="DNase I-like"/>
    <property type="match status" value="1"/>
</dbReference>
<dbReference type="CTD" id="20195858"/>
<dbReference type="InParanoid" id="T1EH08"/>
<feature type="domain" description="Endonuclease/exonuclease/phosphatase" evidence="1">
    <location>
        <begin position="6"/>
        <end position="202"/>
    </location>
</feature>
<dbReference type="GO" id="GO:0003730">
    <property type="term" value="F:mRNA 3'-UTR binding"/>
    <property type="evidence" value="ECO:0000318"/>
    <property type="project" value="GO_Central"/>
</dbReference>
<sequence length="208" mass="24155">FKFSVASYNVLSQNLLETNKYLYKKCHPKHLSWQFRKNLLKEELSYYQPDIICMQEVHKNEFSRFFLPELQKLGYFGLYKKRTSDKEDGCATFFKHDKFLCMSSKPMEFHCKGVEVLNRDNVGLLMLLKPVEKLKDFRLCVANTHLLFNPKRGDVKLAQLMTLMAGIDDLTDGEEQAVVLCGDFNSQPRSGLYDFLLSGRLDCKDVAI</sequence>
<dbReference type="Pfam" id="PF03372">
    <property type="entry name" value="Exo_endo_phos"/>
    <property type="match status" value="1"/>
</dbReference>
<keyword evidence="4" id="KW-1185">Reference proteome</keyword>
<dbReference type="STRING" id="6412.T1EH08"/>
<evidence type="ECO:0000313" key="3">
    <source>
        <dbReference type="EnsemblMetazoa" id="HelroP124292"/>
    </source>
</evidence>
<dbReference type="FunCoup" id="T1EH08">
    <property type="interactions" value="23"/>
</dbReference>
<dbReference type="GO" id="GO:0003824">
    <property type="term" value="F:catalytic activity"/>
    <property type="evidence" value="ECO:0007669"/>
    <property type="project" value="InterPro"/>
</dbReference>
<dbReference type="InterPro" id="IPR005135">
    <property type="entry name" value="Endo/exonuclease/phosphatase"/>
</dbReference>
<dbReference type="GeneID" id="20195858"/>
<dbReference type="EMBL" id="AMQM01006062">
    <property type="status" value="NOT_ANNOTATED_CDS"/>
    <property type="molecule type" value="Genomic_DNA"/>
</dbReference>
<reference evidence="3" key="3">
    <citation type="submission" date="2015-06" db="UniProtKB">
        <authorList>
            <consortium name="EnsemblMetazoa"/>
        </authorList>
    </citation>
    <scope>IDENTIFICATION</scope>
</reference>
<dbReference type="RefSeq" id="XP_009023873.1">
    <property type="nucleotide sequence ID" value="XM_009025625.1"/>
</dbReference>
<proteinExistence type="predicted"/>
<dbReference type="PANTHER" id="PTHR12121:SF34">
    <property type="entry name" value="PROTEIN ANGEL"/>
    <property type="match status" value="1"/>
</dbReference>
<gene>
    <name evidence="3" type="primary">20195858</name>
    <name evidence="2" type="ORF">HELRODRAFT_124292</name>
</gene>
<accession>T1EH08</accession>
<dbReference type="HOGENOM" id="CLU_016428_2_0_1"/>
<reference evidence="4" key="1">
    <citation type="submission" date="2012-12" db="EMBL/GenBank/DDBJ databases">
        <authorList>
            <person name="Hellsten U."/>
            <person name="Grimwood J."/>
            <person name="Chapman J.A."/>
            <person name="Shapiro H."/>
            <person name="Aerts A."/>
            <person name="Otillar R.P."/>
            <person name="Terry A.Y."/>
            <person name="Boore J.L."/>
            <person name="Simakov O."/>
            <person name="Marletaz F."/>
            <person name="Cho S.-J."/>
            <person name="Edsinger-Gonzales E."/>
            <person name="Havlak P."/>
            <person name="Kuo D.-H."/>
            <person name="Larsson T."/>
            <person name="Lv J."/>
            <person name="Arendt D."/>
            <person name="Savage R."/>
            <person name="Osoegawa K."/>
            <person name="de Jong P."/>
            <person name="Lindberg D.R."/>
            <person name="Seaver E.C."/>
            <person name="Weisblat D.A."/>
            <person name="Putnam N.H."/>
            <person name="Grigoriev I.V."/>
            <person name="Rokhsar D.S."/>
        </authorList>
    </citation>
    <scope>NUCLEOTIDE SEQUENCE</scope>
</reference>
<dbReference type="InterPro" id="IPR036691">
    <property type="entry name" value="Endo/exonu/phosph_ase_sf"/>
</dbReference>
<dbReference type="OrthoDB" id="10253982at2759"/>
<dbReference type="OMA" id="QEVESEH"/>
<evidence type="ECO:0000259" key="1">
    <source>
        <dbReference type="Pfam" id="PF03372"/>
    </source>
</evidence>
<dbReference type="AlphaFoldDB" id="T1EH08"/>
<dbReference type="PANTHER" id="PTHR12121">
    <property type="entry name" value="CARBON CATABOLITE REPRESSOR PROTEIN 4"/>
    <property type="match status" value="1"/>
</dbReference>
<dbReference type="InterPro" id="IPR050410">
    <property type="entry name" value="CCR4/nocturin_mRNA_transcr"/>
</dbReference>
<dbReference type="Proteomes" id="UP000015101">
    <property type="component" value="Unassembled WGS sequence"/>
</dbReference>
<dbReference type="EnsemblMetazoa" id="HelroT124292">
    <property type="protein sequence ID" value="HelroP124292"/>
    <property type="gene ID" value="HelroG124292"/>
</dbReference>
<protein>
    <recommendedName>
        <fullName evidence="1">Endonuclease/exonuclease/phosphatase domain-containing protein</fullName>
    </recommendedName>
</protein>
<evidence type="ECO:0000313" key="4">
    <source>
        <dbReference type="Proteomes" id="UP000015101"/>
    </source>
</evidence>
<dbReference type="eggNOG" id="KOG2338">
    <property type="taxonomic scope" value="Eukaryota"/>
</dbReference>
<dbReference type="EMBL" id="KB097222">
    <property type="protein sequence ID" value="ESN98192.1"/>
    <property type="molecule type" value="Genomic_DNA"/>
</dbReference>
<name>T1EH08_HELRO</name>
<dbReference type="Gene3D" id="3.60.10.10">
    <property type="entry name" value="Endonuclease/exonuclease/phosphatase"/>
    <property type="match status" value="1"/>
</dbReference>
<organism evidence="3 4">
    <name type="scientific">Helobdella robusta</name>
    <name type="common">Californian leech</name>
    <dbReference type="NCBI Taxonomy" id="6412"/>
    <lineage>
        <taxon>Eukaryota</taxon>
        <taxon>Metazoa</taxon>
        <taxon>Spiralia</taxon>
        <taxon>Lophotrochozoa</taxon>
        <taxon>Annelida</taxon>
        <taxon>Clitellata</taxon>
        <taxon>Hirudinea</taxon>
        <taxon>Rhynchobdellida</taxon>
        <taxon>Glossiphoniidae</taxon>
        <taxon>Helobdella</taxon>
    </lineage>
</organism>
<evidence type="ECO:0000313" key="2">
    <source>
        <dbReference type="EMBL" id="ESN98192.1"/>
    </source>
</evidence>